<evidence type="ECO:0000256" key="2">
    <source>
        <dbReference type="ARBA" id="ARBA00004756"/>
    </source>
</evidence>
<dbReference type="AlphaFoldDB" id="A0A6N9TPQ9"/>
<comment type="subcellular location">
    <subcellularLocation>
        <location evidence="1 8">Cytoplasm</location>
    </subcellularLocation>
</comment>
<evidence type="ECO:0000256" key="6">
    <source>
        <dbReference type="ARBA" id="ARBA00022679"/>
    </source>
</evidence>
<dbReference type="Pfam" id="PF00793">
    <property type="entry name" value="DAHP_synth_1"/>
    <property type="match status" value="1"/>
</dbReference>
<comment type="caution">
    <text evidence="10">The sequence shown here is derived from an EMBL/GenBank/DDBJ whole genome shotgun (WGS) entry which is preliminary data.</text>
</comment>
<dbReference type="Proteomes" id="UP000469346">
    <property type="component" value="Unassembled WGS sequence"/>
</dbReference>
<dbReference type="NCBIfam" id="TIGR01362">
    <property type="entry name" value="KDO8P_synth"/>
    <property type="match status" value="1"/>
</dbReference>
<evidence type="ECO:0000256" key="7">
    <source>
        <dbReference type="ARBA" id="ARBA00049112"/>
    </source>
</evidence>
<dbReference type="EC" id="2.5.1.55" evidence="8"/>
<reference evidence="10 11" key="1">
    <citation type="submission" date="2020-02" db="EMBL/GenBank/DDBJ databases">
        <title>Comparative genomics of sulfur disproportionating microorganisms.</title>
        <authorList>
            <person name="Ward L.M."/>
            <person name="Bertran E."/>
            <person name="Johnston D.T."/>
        </authorList>
    </citation>
    <scope>NUCLEOTIDE SEQUENCE [LARGE SCALE GENOMIC DNA]</scope>
    <source>
        <strain evidence="10 11">DSM 100025</strain>
    </source>
</reference>
<comment type="catalytic activity">
    <reaction evidence="7 8">
        <text>D-arabinose 5-phosphate + phosphoenolpyruvate + H2O = 3-deoxy-alpha-D-manno-2-octulosonate-8-phosphate + phosphate</text>
        <dbReference type="Rhea" id="RHEA:14053"/>
        <dbReference type="ChEBI" id="CHEBI:15377"/>
        <dbReference type="ChEBI" id="CHEBI:43474"/>
        <dbReference type="ChEBI" id="CHEBI:57693"/>
        <dbReference type="ChEBI" id="CHEBI:58702"/>
        <dbReference type="ChEBI" id="CHEBI:85985"/>
        <dbReference type="EC" id="2.5.1.55"/>
    </reaction>
</comment>
<evidence type="ECO:0000256" key="3">
    <source>
        <dbReference type="ARBA" id="ARBA00004845"/>
    </source>
</evidence>
<dbReference type="SUPFAM" id="SSF51569">
    <property type="entry name" value="Aldolase"/>
    <property type="match status" value="1"/>
</dbReference>
<evidence type="ECO:0000256" key="8">
    <source>
        <dbReference type="HAMAP-Rule" id="MF_00056"/>
    </source>
</evidence>
<name>A0A6N9TPQ9_DISTH</name>
<evidence type="ECO:0000256" key="1">
    <source>
        <dbReference type="ARBA" id="ARBA00004496"/>
    </source>
</evidence>
<dbReference type="Gene3D" id="3.20.20.70">
    <property type="entry name" value="Aldolase class I"/>
    <property type="match status" value="1"/>
</dbReference>
<proteinExistence type="inferred from homology"/>
<evidence type="ECO:0000259" key="9">
    <source>
        <dbReference type="Pfam" id="PF00793"/>
    </source>
</evidence>
<keyword evidence="6 8" id="KW-0808">Transferase</keyword>
<dbReference type="InterPro" id="IPR006269">
    <property type="entry name" value="KDO8P_synthase"/>
</dbReference>
<keyword evidence="5 8" id="KW-0963">Cytoplasm</keyword>
<dbReference type="UniPathway" id="UPA00357">
    <property type="reaction ID" value="UER00474"/>
</dbReference>
<dbReference type="InterPro" id="IPR006218">
    <property type="entry name" value="DAHP1/KDSA"/>
</dbReference>
<evidence type="ECO:0000256" key="4">
    <source>
        <dbReference type="ARBA" id="ARBA00010499"/>
    </source>
</evidence>
<dbReference type="GO" id="GO:0008676">
    <property type="term" value="F:3-deoxy-8-phosphooctulonate synthase activity"/>
    <property type="evidence" value="ECO:0007669"/>
    <property type="project" value="UniProtKB-UniRule"/>
</dbReference>
<dbReference type="RefSeq" id="WP_163297880.1">
    <property type="nucleotide sequence ID" value="NZ_JAAGRR010000015.1"/>
</dbReference>
<gene>
    <name evidence="8 10" type="primary">kdsA</name>
    <name evidence="10" type="ORF">G3N55_02505</name>
</gene>
<dbReference type="InterPro" id="IPR013785">
    <property type="entry name" value="Aldolase_TIM"/>
</dbReference>
<dbReference type="EMBL" id="JAAGRR010000015">
    <property type="protein sequence ID" value="NDY41724.1"/>
    <property type="molecule type" value="Genomic_DNA"/>
</dbReference>
<accession>A0A6N9TPQ9</accession>
<dbReference type="NCBIfam" id="NF003543">
    <property type="entry name" value="PRK05198.1"/>
    <property type="match status" value="1"/>
</dbReference>
<sequence length="276" mass="29116">MTRRTETVAIGNERVGGGTAPLLIGGPCVLEDVDTALEVGRRLGAAARAAGFGYVFKASFDKANRTSIRSYRGPGLEAGLRMLGEIRERLGVPVLSDIHTPDQAAPAAEVLDCLQIPAFLCRQTDLLVAAARTGRPVNIKKAQFMAPWDMAHAVAKVREAGGRGVLLTERGTVFGYNNLVVDMRSLPLLAEIGPPVIFDATHSVQLPGGGEGCSAGQRQFVAPLARAAVAAGVDGVFMEVHPDPDRARCDGPNSLTPDQAEALLRELAAIHRALTP</sequence>
<dbReference type="HAMAP" id="MF_00056">
    <property type="entry name" value="KDO8P_synth"/>
    <property type="match status" value="1"/>
</dbReference>
<evidence type="ECO:0000313" key="11">
    <source>
        <dbReference type="Proteomes" id="UP000469346"/>
    </source>
</evidence>
<dbReference type="GO" id="GO:0019294">
    <property type="term" value="P:keto-3-deoxy-D-manno-octulosonic acid biosynthetic process"/>
    <property type="evidence" value="ECO:0007669"/>
    <property type="project" value="UniProtKB-UniRule"/>
</dbReference>
<keyword evidence="8" id="KW-0448">Lipopolysaccharide biosynthesis</keyword>
<comment type="pathway">
    <text evidence="2">Bacterial outer membrane biogenesis; lipopolysaccharide biosynthesis.</text>
</comment>
<keyword evidence="11" id="KW-1185">Reference proteome</keyword>
<dbReference type="UniPathway" id="UPA00030"/>
<organism evidence="10 11">
    <name type="scientific">Dissulfurirhabdus thermomarina</name>
    <dbReference type="NCBI Taxonomy" id="1765737"/>
    <lineage>
        <taxon>Bacteria</taxon>
        <taxon>Deltaproteobacteria</taxon>
        <taxon>Dissulfurirhabdaceae</taxon>
        <taxon>Dissulfurirhabdus</taxon>
    </lineage>
</organism>
<evidence type="ECO:0000313" key="10">
    <source>
        <dbReference type="EMBL" id="NDY41724.1"/>
    </source>
</evidence>
<evidence type="ECO:0000256" key="5">
    <source>
        <dbReference type="ARBA" id="ARBA00022490"/>
    </source>
</evidence>
<feature type="domain" description="DAHP synthetase I/KDSA" evidence="9">
    <location>
        <begin position="13"/>
        <end position="267"/>
    </location>
</feature>
<dbReference type="GO" id="GO:0005737">
    <property type="term" value="C:cytoplasm"/>
    <property type="evidence" value="ECO:0007669"/>
    <property type="project" value="UniProtKB-SubCell"/>
</dbReference>
<protein>
    <recommendedName>
        <fullName evidence="8">2-dehydro-3-deoxyphosphooctonate aldolase</fullName>
        <ecNumber evidence="8">2.5.1.55</ecNumber>
    </recommendedName>
    <alternativeName>
        <fullName evidence="8">3-deoxy-D-manno-octulosonic acid 8-phosphate synthase</fullName>
    </alternativeName>
    <alternativeName>
        <fullName evidence="8">KDO-8-phosphate synthase</fullName>
        <shortName evidence="8">KDO 8-P synthase</shortName>
        <shortName evidence="8">KDOPS</shortName>
    </alternativeName>
    <alternativeName>
        <fullName evidence="8">Phospho-2-dehydro-3-deoxyoctonate aldolase</fullName>
    </alternativeName>
</protein>
<comment type="similarity">
    <text evidence="4 8">Belongs to the KdsA family.</text>
</comment>
<comment type="pathway">
    <text evidence="3 8">Carbohydrate biosynthesis; 3-deoxy-D-manno-octulosonate biosynthesis; 3-deoxy-D-manno-octulosonate from D-ribulose 5-phosphate: step 2/3.</text>
</comment>
<dbReference type="PANTHER" id="PTHR21057">
    <property type="entry name" value="PHOSPHO-2-DEHYDRO-3-DEOXYHEPTONATE ALDOLASE"/>
    <property type="match status" value="1"/>
</dbReference>